<dbReference type="InterPro" id="IPR000312">
    <property type="entry name" value="Glycosyl_Trfase_fam3"/>
</dbReference>
<dbReference type="InterPro" id="IPR012699">
    <property type="entry name" value="PhnN"/>
</dbReference>
<dbReference type="Pfam" id="PF00625">
    <property type="entry name" value="Guanylate_kin"/>
    <property type="match status" value="1"/>
</dbReference>
<dbReference type="Gene3D" id="3.90.1170.30">
    <property type="entry name" value="Pyrimidine nucleoside phosphorylase-like, C-terminal domain"/>
    <property type="match status" value="1"/>
</dbReference>
<dbReference type="Pfam" id="PF07831">
    <property type="entry name" value="PYNP_C"/>
    <property type="match status" value="1"/>
</dbReference>
<dbReference type="GO" id="GO:0019634">
    <property type="term" value="P:organic phosphonate metabolic process"/>
    <property type="evidence" value="ECO:0007669"/>
    <property type="project" value="UniProtKB-UniRule"/>
</dbReference>
<comment type="caution">
    <text evidence="13">The sequence shown here is derived from an EMBL/GenBank/DDBJ whole genome shotgun (WGS) entry which is preliminary data.</text>
</comment>
<evidence type="ECO:0000259" key="12">
    <source>
        <dbReference type="PROSITE" id="PS50052"/>
    </source>
</evidence>
<evidence type="ECO:0000313" key="14">
    <source>
        <dbReference type="Proteomes" id="UP000238308"/>
    </source>
</evidence>
<evidence type="ECO:0000256" key="9">
    <source>
        <dbReference type="ARBA" id="ARBA00022840"/>
    </source>
</evidence>
<dbReference type="GO" id="GO:0033863">
    <property type="term" value="F:ribose 1,5-bisphosphate phosphokinase activity"/>
    <property type="evidence" value="ECO:0007669"/>
    <property type="project" value="UniProtKB-UniRule"/>
</dbReference>
<evidence type="ECO:0000256" key="2">
    <source>
        <dbReference type="ARBA" id="ARBA00002554"/>
    </source>
</evidence>
<keyword evidence="7 11" id="KW-0808">Transferase</keyword>
<evidence type="ECO:0000313" key="13">
    <source>
        <dbReference type="EMBL" id="PRY97963.1"/>
    </source>
</evidence>
<dbReference type="InterPro" id="IPR008145">
    <property type="entry name" value="GK/Ca_channel_bsu"/>
</dbReference>
<comment type="catalytic activity">
    <reaction evidence="10">
        <text>thymidine + phosphate = 2-deoxy-alpha-D-ribose 1-phosphate + thymine</text>
        <dbReference type="Rhea" id="RHEA:16037"/>
        <dbReference type="ChEBI" id="CHEBI:17748"/>
        <dbReference type="ChEBI" id="CHEBI:17821"/>
        <dbReference type="ChEBI" id="CHEBI:43474"/>
        <dbReference type="ChEBI" id="CHEBI:57259"/>
        <dbReference type="EC" id="2.4.2.4"/>
    </reaction>
</comment>
<dbReference type="EC" id="2.7.4.23" evidence="11"/>
<dbReference type="UniPathway" id="UPA00087">
    <property type="reaction ID" value="UER00175"/>
</dbReference>
<dbReference type="SUPFAM" id="SSF52540">
    <property type="entry name" value="P-loop containing nucleoside triphosphate hydrolases"/>
    <property type="match status" value="1"/>
</dbReference>
<dbReference type="SUPFAM" id="SSF52418">
    <property type="entry name" value="Nucleoside phosphorylase/phosphoribosyltransferase catalytic domain"/>
    <property type="match status" value="1"/>
</dbReference>
<dbReference type="GO" id="GO:0005829">
    <property type="term" value="C:cytosol"/>
    <property type="evidence" value="ECO:0007669"/>
    <property type="project" value="TreeGrafter"/>
</dbReference>
<comment type="pathway">
    <text evidence="3 11">Metabolic intermediate biosynthesis; 5-phospho-alpha-D-ribose 1-diphosphate biosynthesis; 5-phospho-alpha-D-ribose 1-diphosphate from D-ribose 5-phosphate (route II): step 3/3.</text>
</comment>
<dbReference type="GO" id="GO:0006213">
    <property type="term" value="P:pyrimidine nucleoside metabolic process"/>
    <property type="evidence" value="ECO:0007669"/>
    <property type="project" value="InterPro"/>
</dbReference>
<dbReference type="InterPro" id="IPR035902">
    <property type="entry name" value="Nuc_phospho_transferase"/>
</dbReference>
<dbReference type="InterPro" id="IPR027417">
    <property type="entry name" value="P-loop_NTPase"/>
</dbReference>
<dbReference type="GO" id="GO:0005524">
    <property type="term" value="F:ATP binding"/>
    <property type="evidence" value="ECO:0007669"/>
    <property type="project" value="UniProtKB-KW"/>
</dbReference>
<evidence type="ECO:0000256" key="10">
    <source>
        <dbReference type="ARBA" id="ARBA00048550"/>
    </source>
</evidence>
<evidence type="ECO:0000256" key="3">
    <source>
        <dbReference type="ARBA" id="ARBA00005069"/>
    </source>
</evidence>
<dbReference type="GO" id="GO:0006015">
    <property type="term" value="P:5-phosphoribose 1-diphosphate biosynthetic process"/>
    <property type="evidence" value="ECO:0007669"/>
    <property type="project" value="UniProtKB-UniRule"/>
</dbReference>
<dbReference type="PROSITE" id="PS00647">
    <property type="entry name" value="THYMID_PHOSPHORYLASE"/>
    <property type="match status" value="1"/>
</dbReference>
<dbReference type="EMBL" id="PVTV01000013">
    <property type="protein sequence ID" value="PRY97963.1"/>
    <property type="molecule type" value="Genomic_DNA"/>
</dbReference>
<dbReference type="InterPro" id="IPR000053">
    <property type="entry name" value="Thymidine/pyrmidine_PPase"/>
</dbReference>
<name>A0A2T0XG82_9BURK</name>
<dbReference type="Gene3D" id="3.40.50.300">
    <property type="entry name" value="P-loop containing nucleotide triphosphate hydrolases"/>
    <property type="match status" value="1"/>
</dbReference>
<evidence type="ECO:0000256" key="8">
    <source>
        <dbReference type="ARBA" id="ARBA00022741"/>
    </source>
</evidence>
<evidence type="ECO:0000256" key="5">
    <source>
        <dbReference type="ARBA" id="ARBA00008689"/>
    </source>
</evidence>
<dbReference type="NCBIfam" id="TIGR02322">
    <property type="entry name" value="phosphon_PhnN"/>
    <property type="match status" value="1"/>
</dbReference>
<dbReference type="PANTHER" id="PTHR10515:SF0">
    <property type="entry name" value="THYMIDINE PHOSPHORYLASE"/>
    <property type="match status" value="1"/>
</dbReference>
<keyword evidence="9 11" id="KW-0067">ATP-binding</keyword>
<keyword evidence="6" id="KW-0328">Glycosyltransferase</keyword>
<sequence>MMRNALPGCFFFIVGPSGAGKDSLIDGARKLLPAENFIYARRVITRPAGSPGEDHEACTTEQFLARQANQEFLIAWQAHGLHYGLSAQLKQELASGRHVIANGSRAMIAQLAQQIPSLIVVEITAPAEVLMNRLVARGREKPDDVAKRLARKTQEFPSQVEVIRVTNDLTLEVGIERFVAALLTRVNLAPPSLRAVYKKIAGGVPTDSEYQELIKAIVNHEHTESALHAFLIACTHDLQLEEIISIAKARSQTVPRISWPSGMVVDKHSMGGIPGSRVTMVVIPIIAAHGLLIPKTSSRAITSAAGTADAMEVLAKVDLTPAELRACVLETNACIAWNGKLNHSILDEVMNALTRPLGLDTRSWSVASILSKKYTAGSTHVVIDIPYTSSGKVKSKEDAESLAQLFERVGQQLGLVVKAFATDGDSPIGRGIGPALEVRDVLQVLDHSPEAPSDLLEKSLFYASQILALDESVGSVQAGRKRAYELLASGAARQALDRIIDKQGRQTDYDFSNVKREAIQARAAGTIRRIDGFVISGIARTAGAPTDHLAGVDLLKSAGEQVQAGESLYLVQASDPARLALAVQAAQQDSGYRIN</sequence>
<dbReference type="GO" id="GO:0009032">
    <property type="term" value="F:thymidine phosphorylase activity"/>
    <property type="evidence" value="ECO:0007669"/>
    <property type="project" value="UniProtKB-EC"/>
</dbReference>
<keyword evidence="8 11" id="KW-0547">Nucleotide-binding</keyword>
<dbReference type="RefSeq" id="WP_259673504.1">
    <property type="nucleotide sequence ID" value="NZ_PVTV01000013.1"/>
</dbReference>
<dbReference type="InterPro" id="IPR017872">
    <property type="entry name" value="Pyrmidine_PPase_CS"/>
</dbReference>
<dbReference type="GO" id="GO:0006206">
    <property type="term" value="P:pyrimidine nucleobase metabolic process"/>
    <property type="evidence" value="ECO:0007669"/>
    <property type="project" value="InterPro"/>
</dbReference>
<accession>A0A2T0XG82</accession>
<dbReference type="PANTHER" id="PTHR10515">
    <property type="entry name" value="THYMIDINE PHOSPHORYLASE"/>
    <property type="match status" value="1"/>
</dbReference>
<dbReference type="PROSITE" id="PS50052">
    <property type="entry name" value="GUANYLATE_KINASE_2"/>
    <property type="match status" value="1"/>
</dbReference>
<dbReference type="SUPFAM" id="SSF54680">
    <property type="entry name" value="Pyrimidine nucleoside phosphorylase C-terminal domain"/>
    <property type="match status" value="1"/>
</dbReference>
<dbReference type="AlphaFoldDB" id="A0A2T0XG82"/>
<dbReference type="SMART" id="SM00072">
    <property type="entry name" value="GuKc"/>
    <property type="match status" value="1"/>
</dbReference>
<evidence type="ECO:0000256" key="1">
    <source>
        <dbReference type="ARBA" id="ARBA00000373"/>
    </source>
</evidence>
<dbReference type="SMART" id="SM00941">
    <property type="entry name" value="PYNP_C"/>
    <property type="match status" value="1"/>
</dbReference>
<proteinExistence type="inferred from homology"/>
<comment type="similarity">
    <text evidence="4">In the N-terminal section; belongs to the ribose 1,5-bisphosphokinase family.</text>
</comment>
<feature type="domain" description="Guanylate kinase-like" evidence="12">
    <location>
        <begin position="8"/>
        <end position="183"/>
    </location>
</feature>
<dbReference type="NCBIfam" id="NF003338">
    <property type="entry name" value="PRK04350.1"/>
    <property type="match status" value="1"/>
</dbReference>
<dbReference type="Pfam" id="PF00591">
    <property type="entry name" value="Glycos_transf_3"/>
    <property type="match status" value="1"/>
</dbReference>
<comment type="catalytic activity">
    <reaction evidence="1 11">
        <text>alpha-D-ribose 1,5-bisphosphate + ATP = 5-phospho-alpha-D-ribose 1-diphosphate + ADP</text>
        <dbReference type="Rhea" id="RHEA:20109"/>
        <dbReference type="ChEBI" id="CHEBI:30616"/>
        <dbReference type="ChEBI" id="CHEBI:58017"/>
        <dbReference type="ChEBI" id="CHEBI:68688"/>
        <dbReference type="ChEBI" id="CHEBI:456216"/>
        <dbReference type="EC" id="2.7.4.23"/>
    </reaction>
</comment>
<organism evidence="13 14">
    <name type="scientific">Jezberella montanilacus</name>
    <dbReference type="NCBI Taxonomy" id="323426"/>
    <lineage>
        <taxon>Bacteria</taxon>
        <taxon>Pseudomonadati</taxon>
        <taxon>Pseudomonadota</taxon>
        <taxon>Betaproteobacteria</taxon>
        <taxon>Burkholderiales</taxon>
        <taxon>Alcaligenaceae</taxon>
        <taxon>Jezberella</taxon>
    </lineage>
</organism>
<evidence type="ECO:0000256" key="11">
    <source>
        <dbReference type="HAMAP-Rule" id="MF_00836"/>
    </source>
</evidence>
<dbReference type="InterPro" id="IPR036566">
    <property type="entry name" value="PYNP-like_C_sf"/>
</dbReference>
<dbReference type="Gene3D" id="3.40.1030.10">
    <property type="entry name" value="Nucleoside phosphorylase/phosphoribosyltransferase catalytic domain"/>
    <property type="match status" value="1"/>
</dbReference>
<protein>
    <recommendedName>
        <fullName evidence="11">Ribose 1,5-bisphosphate phosphokinase PhnN</fullName>
        <ecNumber evidence="11">2.7.4.23</ecNumber>
    </recommendedName>
    <alternativeName>
        <fullName evidence="11">Ribose 1,5-bisphosphokinase</fullName>
    </alternativeName>
</protein>
<dbReference type="Proteomes" id="UP000238308">
    <property type="component" value="Unassembled WGS sequence"/>
</dbReference>
<keyword evidence="14" id="KW-1185">Reference proteome</keyword>
<dbReference type="HAMAP" id="MF_00836">
    <property type="entry name" value="PhnN"/>
    <property type="match status" value="1"/>
</dbReference>
<dbReference type="GO" id="GO:0004645">
    <property type="term" value="F:1,4-alpha-oligoglucan phosphorylase activity"/>
    <property type="evidence" value="ECO:0007669"/>
    <property type="project" value="InterPro"/>
</dbReference>
<dbReference type="Gene3D" id="1.20.970.50">
    <property type="match status" value="1"/>
</dbReference>
<evidence type="ECO:0000256" key="6">
    <source>
        <dbReference type="ARBA" id="ARBA00022676"/>
    </source>
</evidence>
<evidence type="ECO:0000256" key="4">
    <source>
        <dbReference type="ARBA" id="ARBA00005935"/>
    </source>
</evidence>
<comment type="function">
    <text evidence="2 11">Catalyzes the phosphorylation of ribose 1,5-bisphosphate to 5-phospho-D-ribosyl alpha-1-diphosphate (PRPP).</text>
</comment>
<comment type="similarity">
    <text evidence="11">Belongs to the ribose 1,5-bisphosphokinase family.</text>
</comment>
<reference evidence="13 14" key="1">
    <citation type="submission" date="2018-03" db="EMBL/GenBank/DDBJ databases">
        <title>Genomic Encyclopedia of Type Strains, Phase III (KMG-III): the genomes of soil and plant-associated and newly described type strains.</title>
        <authorList>
            <person name="Whitman W."/>
        </authorList>
    </citation>
    <scope>NUCLEOTIDE SEQUENCE [LARGE SCALE GENOMIC DNA]</scope>
    <source>
        <strain evidence="13 14">MWH-P2sevCIIIb</strain>
    </source>
</reference>
<feature type="binding site" evidence="11">
    <location>
        <begin position="15"/>
        <end position="22"/>
    </location>
    <ligand>
        <name>ATP</name>
        <dbReference type="ChEBI" id="CHEBI:30616"/>
    </ligand>
</feature>
<comment type="similarity">
    <text evidence="5">In the C-terminal section; belongs to the thymidine/pyrimidine-nucleoside phosphorylase family. Type 2 subfamily.</text>
</comment>
<dbReference type="InterPro" id="IPR013102">
    <property type="entry name" value="PYNP_C"/>
</dbReference>
<gene>
    <name evidence="11" type="primary">phnN</name>
    <name evidence="13" type="ORF">BCM14_1677</name>
</gene>
<dbReference type="InterPro" id="IPR008144">
    <property type="entry name" value="Guanylate_kin-like_dom"/>
</dbReference>
<evidence type="ECO:0000256" key="7">
    <source>
        <dbReference type="ARBA" id="ARBA00022679"/>
    </source>
</evidence>